<keyword evidence="5 6" id="KW-0472">Membrane</keyword>
<dbReference type="GO" id="GO:0016020">
    <property type="term" value="C:membrane"/>
    <property type="evidence" value="ECO:0007669"/>
    <property type="project" value="UniProtKB-SubCell"/>
</dbReference>
<dbReference type="PANTHER" id="PTHR43791:SF91">
    <property type="entry name" value="MAJOR FACILITATOR SUPERFAMILY (MFS) PROFILE DOMAIN-CONTAINING PROTEIN-RELATED"/>
    <property type="match status" value="1"/>
</dbReference>
<feature type="transmembrane region" description="Helical" evidence="6">
    <location>
        <begin position="211"/>
        <end position="233"/>
    </location>
</feature>
<feature type="transmembrane region" description="Helical" evidence="6">
    <location>
        <begin position="52"/>
        <end position="69"/>
    </location>
</feature>
<dbReference type="InterPro" id="IPR036259">
    <property type="entry name" value="MFS_trans_sf"/>
</dbReference>
<dbReference type="InterPro" id="IPR020846">
    <property type="entry name" value="MFS_dom"/>
</dbReference>
<dbReference type="EMBL" id="JAAQHG020000028">
    <property type="protein sequence ID" value="KAL1584215.1"/>
    <property type="molecule type" value="Genomic_DNA"/>
</dbReference>
<evidence type="ECO:0000256" key="3">
    <source>
        <dbReference type="ARBA" id="ARBA00022692"/>
    </source>
</evidence>
<dbReference type="PROSITE" id="PS50850">
    <property type="entry name" value="MFS"/>
    <property type="match status" value="1"/>
</dbReference>
<evidence type="ECO:0000313" key="8">
    <source>
        <dbReference type="EMBL" id="KAL1584215.1"/>
    </source>
</evidence>
<dbReference type="SUPFAM" id="SSF103473">
    <property type="entry name" value="MFS general substrate transporter"/>
    <property type="match status" value="1"/>
</dbReference>
<protein>
    <recommendedName>
        <fullName evidence="7">Major facilitator superfamily (MFS) profile domain-containing protein</fullName>
    </recommendedName>
</protein>
<feature type="transmembrane region" description="Helical" evidence="6">
    <location>
        <begin position="117"/>
        <end position="136"/>
    </location>
</feature>
<evidence type="ECO:0000256" key="2">
    <source>
        <dbReference type="ARBA" id="ARBA00022448"/>
    </source>
</evidence>
<feature type="transmembrane region" description="Helical" evidence="6">
    <location>
        <begin position="348"/>
        <end position="365"/>
    </location>
</feature>
<reference evidence="8 9" key="1">
    <citation type="journal article" date="2020" name="Microbiol. Resour. Announc.">
        <title>Draft Genome Sequence of a Cladosporium Species Isolated from the Mesophotic Ascidian Didemnum maculosum.</title>
        <authorList>
            <person name="Gioti A."/>
            <person name="Siaperas R."/>
            <person name="Nikolaivits E."/>
            <person name="Le Goff G."/>
            <person name="Ouazzani J."/>
            <person name="Kotoulas G."/>
            <person name="Topakas E."/>
        </authorList>
    </citation>
    <scope>NUCLEOTIDE SEQUENCE [LARGE SCALE GENOMIC DNA]</scope>
    <source>
        <strain evidence="8 9">TM138-S3</strain>
    </source>
</reference>
<keyword evidence="4 6" id="KW-1133">Transmembrane helix</keyword>
<feature type="transmembrane region" description="Helical" evidence="6">
    <location>
        <begin position="318"/>
        <end position="336"/>
    </location>
</feature>
<organism evidence="8 9">
    <name type="scientific">Cladosporium halotolerans</name>
    <dbReference type="NCBI Taxonomy" id="1052096"/>
    <lineage>
        <taxon>Eukaryota</taxon>
        <taxon>Fungi</taxon>
        <taxon>Dikarya</taxon>
        <taxon>Ascomycota</taxon>
        <taxon>Pezizomycotina</taxon>
        <taxon>Dothideomycetes</taxon>
        <taxon>Dothideomycetidae</taxon>
        <taxon>Cladosporiales</taxon>
        <taxon>Cladosporiaceae</taxon>
        <taxon>Cladosporium</taxon>
    </lineage>
</organism>
<feature type="transmembrane region" description="Helical" evidence="6">
    <location>
        <begin position="178"/>
        <end position="199"/>
    </location>
</feature>
<evidence type="ECO:0000256" key="6">
    <source>
        <dbReference type="SAM" id="Phobius"/>
    </source>
</evidence>
<gene>
    <name evidence="8" type="ORF">WHR41_07216</name>
</gene>
<sequence length="498" mass="54915">MTNLQSEKKGDVPFNGNAEAFSSSEQVEDVGSREVVSKMTERKILSKLDRRIVPMVMWIYLMNFMDRVAIGNARLYGMEEDLGLAEGQFQLAVSILFVTYCLFEAPSNMIIKRCQPARYLACLTMLWGLVATFTAFVNNFAALVACRLLLGLFEAGFFPGIILYLSSIYNKKNIALRVGYFFTTSAISGAVGGLIAYGIGSLDGAAGWRGWRWIFLITGIPTVITGFVIPLVLPNSMESAKFLTDEDRRNLLLLREAEMGQTKSAQELRWADVKEGMLDWKTYAYGCCQFCNNAMLYSFSVFLPTIIRGFGQWTIPQVQALTVPVFALGAITYLTVARLSDITQVRGPFAVGCILISMTGYIMLVSNSGNAVSFGGCFLVAMGCYAANGIPVAWLATNNPRYGKRAYASGLQLSIGNSAGVAAPFLFADDYAPAFTQSYGATIGLLGVAASLFTTLHLWYRITNKRRDQGKHDWKAEGKTEEEIAEMGEKSPRYRYTL</sequence>
<feature type="transmembrane region" description="Helical" evidence="6">
    <location>
        <begin position="283"/>
        <end position="306"/>
    </location>
</feature>
<accession>A0AB34KLJ6</accession>
<dbReference type="RefSeq" id="XP_069227321.1">
    <property type="nucleotide sequence ID" value="XM_069375821.1"/>
</dbReference>
<dbReference type="GeneID" id="96008659"/>
<dbReference type="FunFam" id="1.20.1250.20:FF:000013">
    <property type="entry name" value="MFS general substrate transporter"/>
    <property type="match status" value="1"/>
</dbReference>
<feature type="transmembrane region" description="Helical" evidence="6">
    <location>
        <begin position="371"/>
        <end position="394"/>
    </location>
</feature>
<dbReference type="Pfam" id="PF07690">
    <property type="entry name" value="MFS_1"/>
    <property type="match status" value="1"/>
</dbReference>
<evidence type="ECO:0000256" key="1">
    <source>
        <dbReference type="ARBA" id="ARBA00004141"/>
    </source>
</evidence>
<evidence type="ECO:0000259" key="7">
    <source>
        <dbReference type="PROSITE" id="PS50850"/>
    </source>
</evidence>
<dbReference type="AlphaFoldDB" id="A0AB34KLJ6"/>
<dbReference type="PANTHER" id="PTHR43791">
    <property type="entry name" value="PERMEASE-RELATED"/>
    <property type="match status" value="1"/>
</dbReference>
<feature type="transmembrane region" description="Helical" evidence="6">
    <location>
        <begin position="406"/>
        <end position="427"/>
    </location>
</feature>
<evidence type="ECO:0000313" key="9">
    <source>
        <dbReference type="Proteomes" id="UP000803884"/>
    </source>
</evidence>
<dbReference type="Gene3D" id="1.20.1250.20">
    <property type="entry name" value="MFS general substrate transporter like domains"/>
    <property type="match status" value="2"/>
</dbReference>
<dbReference type="Proteomes" id="UP000803884">
    <property type="component" value="Unassembled WGS sequence"/>
</dbReference>
<evidence type="ECO:0000256" key="5">
    <source>
        <dbReference type="ARBA" id="ARBA00023136"/>
    </source>
</evidence>
<proteinExistence type="predicted"/>
<keyword evidence="9" id="KW-1185">Reference proteome</keyword>
<feature type="domain" description="Major facilitator superfamily (MFS) profile" evidence="7">
    <location>
        <begin position="52"/>
        <end position="466"/>
    </location>
</feature>
<dbReference type="GO" id="GO:0022857">
    <property type="term" value="F:transmembrane transporter activity"/>
    <property type="evidence" value="ECO:0007669"/>
    <property type="project" value="InterPro"/>
</dbReference>
<evidence type="ECO:0000256" key="4">
    <source>
        <dbReference type="ARBA" id="ARBA00022989"/>
    </source>
</evidence>
<comment type="caution">
    <text evidence="8">The sequence shown here is derived from an EMBL/GenBank/DDBJ whole genome shotgun (WGS) entry which is preliminary data.</text>
</comment>
<dbReference type="FunFam" id="1.20.1250.20:FF:000057">
    <property type="entry name" value="MFS general substrate transporter"/>
    <property type="match status" value="1"/>
</dbReference>
<keyword evidence="2" id="KW-0813">Transport</keyword>
<keyword evidence="3 6" id="KW-0812">Transmembrane</keyword>
<feature type="transmembrane region" description="Helical" evidence="6">
    <location>
        <begin position="439"/>
        <end position="460"/>
    </location>
</feature>
<dbReference type="InterPro" id="IPR011701">
    <property type="entry name" value="MFS"/>
</dbReference>
<feature type="transmembrane region" description="Helical" evidence="6">
    <location>
        <begin position="89"/>
        <end position="105"/>
    </location>
</feature>
<comment type="subcellular location">
    <subcellularLocation>
        <location evidence="1">Membrane</location>
        <topology evidence="1">Multi-pass membrane protein</topology>
    </subcellularLocation>
</comment>
<name>A0AB34KLJ6_9PEZI</name>
<feature type="transmembrane region" description="Helical" evidence="6">
    <location>
        <begin position="142"/>
        <end position="166"/>
    </location>
</feature>